<proteinExistence type="inferred from homology"/>
<evidence type="ECO:0000256" key="4">
    <source>
        <dbReference type="HAMAP-Rule" id="MF_00545"/>
    </source>
</evidence>
<dbReference type="GO" id="GO:0005840">
    <property type="term" value="C:ribosome"/>
    <property type="evidence" value="ECO:0007669"/>
    <property type="project" value="UniProtKB-KW"/>
</dbReference>
<evidence type="ECO:0000313" key="5">
    <source>
        <dbReference type="EMBL" id="UXD21617.1"/>
    </source>
</evidence>
<evidence type="ECO:0000256" key="3">
    <source>
        <dbReference type="ARBA" id="ARBA00023274"/>
    </source>
</evidence>
<evidence type="ECO:0000313" key="6">
    <source>
        <dbReference type="Proteomes" id="UP001063698"/>
    </source>
</evidence>
<dbReference type="KEGG" id="ipc:IPA_05925"/>
<keyword evidence="2 4" id="KW-0689">Ribosomal protein</keyword>
<dbReference type="GO" id="GO:0003735">
    <property type="term" value="F:structural constituent of ribosome"/>
    <property type="evidence" value="ECO:0007669"/>
    <property type="project" value="InterPro"/>
</dbReference>
<organism evidence="5 6">
    <name type="scientific">Ignicoccus pacificus DSM 13166</name>
    <dbReference type="NCBI Taxonomy" id="940294"/>
    <lineage>
        <taxon>Archaea</taxon>
        <taxon>Thermoproteota</taxon>
        <taxon>Thermoprotei</taxon>
        <taxon>Desulfurococcales</taxon>
        <taxon>Desulfurococcaceae</taxon>
        <taxon>Ignicoccus</taxon>
    </lineage>
</organism>
<keyword evidence="3 4" id="KW-0687">Ribonucleoprotein</keyword>
<evidence type="ECO:0000256" key="2">
    <source>
        <dbReference type="ARBA" id="ARBA00022980"/>
    </source>
</evidence>
<protein>
    <recommendedName>
        <fullName evidence="4">Small ribosomal subunit protein eS24</fullName>
    </recommendedName>
</protein>
<dbReference type="Pfam" id="PF01282">
    <property type="entry name" value="Ribosomal_S24e"/>
    <property type="match status" value="1"/>
</dbReference>
<dbReference type="GO" id="GO:0006412">
    <property type="term" value="P:translation"/>
    <property type="evidence" value="ECO:0007669"/>
    <property type="project" value="UniProtKB-UniRule"/>
</dbReference>
<accession>A0A977PK52</accession>
<dbReference type="HAMAP" id="MF_00545">
    <property type="entry name" value="Ribosomal_eS24"/>
    <property type="match status" value="1"/>
</dbReference>
<name>A0A977PK52_9CREN</name>
<dbReference type="InterPro" id="IPR018098">
    <property type="entry name" value="Ribosomal_eS24_CS"/>
</dbReference>
<dbReference type="PROSITE" id="PS00529">
    <property type="entry name" value="RIBOSOMAL_S24E"/>
    <property type="match status" value="1"/>
</dbReference>
<dbReference type="InterPro" id="IPR012677">
    <property type="entry name" value="Nucleotide-bd_a/b_plait_sf"/>
</dbReference>
<dbReference type="SUPFAM" id="SSF54189">
    <property type="entry name" value="Ribosomal proteins S24e, L23 and L15e"/>
    <property type="match status" value="1"/>
</dbReference>
<dbReference type="GO" id="GO:1990904">
    <property type="term" value="C:ribonucleoprotein complex"/>
    <property type="evidence" value="ECO:0007669"/>
    <property type="project" value="UniProtKB-KW"/>
</dbReference>
<dbReference type="InterPro" id="IPR001976">
    <property type="entry name" value="Ribosomal_eS24"/>
</dbReference>
<evidence type="ECO:0000256" key="1">
    <source>
        <dbReference type="ARBA" id="ARBA00009680"/>
    </source>
</evidence>
<sequence>MRAMTTQITIGEYGIEIAEEKWNPLALRKEFTIIITHVAKPTPTRCEVREAVAKALNVDKDLVVVTKMLSEYGIGRTRVRVHVYKDKERLQYLEPQKVIKLNEKCG</sequence>
<dbReference type="InterPro" id="IPR012678">
    <property type="entry name" value="Ribosomal_uL23/eL15/eS24_sf"/>
</dbReference>
<keyword evidence="6" id="KW-1185">Reference proteome</keyword>
<dbReference type="Gene3D" id="3.30.70.330">
    <property type="match status" value="1"/>
</dbReference>
<dbReference type="Proteomes" id="UP001063698">
    <property type="component" value="Chromosome"/>
</dbReference>
<gene>
    <name evidence="4" type="primary">rps24e</name>
    <name evidence="5" type="ORF">IPA_05925</name>
</gene>
<dbReference type="EMBL" id="CP006868">
    <property type="protein sequence ID" value="UXD21617.1"/>
    <property type="molecule type" value="Genomic_DNA"/>
</dbReference>
<comment type="similarity">
    <text evidence="1 4">Belongs to the eukaryotic ribosomal protein eS24 family.</text>
</comment>
<dbReference type="AlphaFoldDB" id="A0A977PK52"/>
<reference evidence="5" key="1">
    <citation type="submission" date="2013-11" db="EMBL/GenBank/DDBJ databases">
        <title>Comparative genomics of Ignicoccus.</title>
        <authorList>
            <person name="Podar M."/>
        </authorList>
    </citation>
    <scope>NUCLEOTIDE SEQUENCE</scope>
    <source>
        <strain evidence="5">DSM 13166</strain>
    </source>
</reference>